<proteinExistence type="predicted"/>
<sequence length="106" mass="12095">MRKNFLFVFLMMTMVASMNIGICSANDGDGDEAYAEEQIRIAEMAKPVVRDLEYPEWGFRIHAWITGMGSETVAHVQVIDMNSNLVIKQLDRKCNYIDVIPEYSSN</sequence>
<evidence type="ECO:0000256" key="1">
    <source>
        <dbReference type="SAM" id="SignalP"/>
    </source>
</evidence>
<dbReference type="Proteomes" id="UP000049855">
    <property type="component" value="Unassembled WGS sequence"/>
</dbReference>
<reference evidence="3" key="1">
    <citation type="submission" date="2015-03" db="EMBL/GenBank/DDBJ databases">
        <authorList>
            <person name="Nijsse Bart"/>
        </authorList>
    </citation>
    <scope>NUCLEOTIDE SEQUENCE [LARGE SCALE GENOMIC DNA]</scope>
</reference>
<keyword evidence="1" id="KW-0732">Signal</keyword>
<evidence type="ECO:0000313" key="2">
    <source>
        <dbReference type="EMBL" id="CQR73033.1"/>
    </source>
</evidence>
<feature type="chain" id="PRO_5006710692" description="PepSY domain-containing protein" evidence="1">
    <location>
        <begin position="26"/>
        <end position="106"/>
    </location>
</feature>
<organism evidence="2 3">
    <name type="scientific">Sporomusa ovata</name>
    <dbReference type="NCBI Taxonomy" id="2378"/>
    <lineage>
        <taxon>Bacteria</taxon>
        <taxon>Bacillati</taxon>
        <taxon>Bacillota</taxon>
        <taxon>Negativicutes</taxon>
        <taxon>Selenomonadales</taxon>
        <taxon>Sporomusaceae</taxon>
        <taxon>Sporomusa</taxon>
    </lineage>
</organism>
<dbReference type="EMBL" id="CTRP01000012">
    <property type="protein sequence ID" value="CQR73033.1"/>
    <property type="molecule type" value="Genomic_DNA"/>
</dbReference>
<name>A0A0U1L1J4_9FIRM</name>
<evidence type="ECO:0000313" key="3">
    <source>
        <dbReference type="Proteomes" id="UP000049855"/>
    </source>
</evidence>
<accession>A0A0U1L1J4</accession>
<keyword evidence="3" id="KW-1185">Reference proteome</keyword>
<dbReference type="RefSeq" id="WP_021167845.1">
    <property type="nucleotide sequence ID" value="NZ_CTRP01000012.1"/>
</dbReference>
<protein>
    <recommendedName>
        <fullName evidence="4">PepSY domain-containing protein</fullName>
    </recommendedName>
</protein>
<gene>
    <name evidence="2" type="ORF">SpAn4DRAFT_2265</name>
</gene>
<feature type="signal peptide" evidence="1">
    <location>
        <begin position="1"/>
        <end position="25"/>
    </location>
</feature>
<evidence type="ECO:0008006" key="4">
    <source>
        <dbReference type="Google" id="ProtNLM"/>
    </source>
</evidence>
<dbReference type="AlphaFoldDB" id="A0A0U1L1J4"/>